<organism evidence="2 3">
    <name type="scientific">Rotaria socialis</name>
    <dbReference type="NCBI Taxonomy" id="392032"/>
    <lineage>
        <taxon>Eukaryota</taxon>
        <taxon>Metazoa</taxon>
        <taxon>Spiralia</taxon>
        <taxon>Gnathifera</taxon>
        <taxon>Rotifera</taxon>
        <taxon>Eurotatoria</taxon>
        <taxon>Bdelloidea</taxon>
        <taxon>Philodinida</taxon>
        <taxon>Philodinidae</taxon>
        <taxon>Rotaria</taxon>
    </lineage>
</organism>
<dbReference type="AlphaFoldDB" id="A0A818J8W9"/>
<evidence type="ECO:0000256" key="1">
    <source>
        <dbReference type="SAM" id="MobiDB-lite"/>
    </source>
</evidence>
<proteinExistence type="predicted"/>
<name>A0A818J8W9_9BILA</name>
<accession>A0A818J8W9</accession>
<protein>
    <submittedName>
        <fullName evidence="2">Uncharacterized protein</fullName>
    </submittedName>
</protein>
<sequence length="37" mass="4180">MNSARHARLSPPPPPPVIQLPTATKQPYTKFDKHEDL</sequence>
<comment type="caution">
    <text evidence="2">The sequence shown here is derived from an EMBL/GenBank/DDBJ whole genome shotgun (WGS) entry which is preliminary data.</text>
</comment>
<evidence type="ECO:0000313" key="2">
    <source>
        <dbReference type="EMBL" id="CAF3535536.1"/>
    </source>
</evidence>
<reference evidence="2" key="1">
    <citation type="submission" date="2021-02" db="EMBL/GenBank/DDBJ databases">
        <authorList>
            <person name="Nowell W R."/>
        </authorList>
    </citation>
    <scope>NUCLEOTIDE SEQUENCE</scope>
</reference>
<dbReference type="EMBL" id="CAJNYV010003111">
    <property type="protein sequence ID" value="CAF3535536.1"/>
    <property type="molecule type" value="Genomic_DNA"/>
</dbReference>
<feature type="non-terminal residue" evidence="2">
    <location>
        <position position="37"/>
    </location>
</feature>
<feature type="region of interest" description="Disordered" evidence="1">
    <location>
        <begin position="1"/>
        <end position="37"/>
    </location>
</feature>
<dbReference type="Proteomes" id="UP000663865">
    <property type="component" value="Unassembled WGS sequence"/>
</dbReference>
<evidence type="ECO:0000313" key="3">
    <source>
        <dbReference type="Proteomes" id="UP000663865"/>
    </source>
</evidence>
<gene>
    <name evidence="2" type="ORF">KIK155_LOCUS17679</name>
</gene>